<dbReference type="SUPFAM" id="SSF56219">
    <property type="entry name" value="DNase I-like"/>
    <property type="match status" value="1"/>
</dbReference>
<reference evidence="2" key="1">
    <citation type="journal article" date="2017" name="Appl. Environ. Microbiol.">
        <title>Molecular characterization of an Endozoicomonas-like organism causing infection in king scallop Pecten maximus L.</title>
        <authorList>
            <person name="Cano I."/>
            <person name="van Aerle R."/>
            <person name="Ross S."/>
            <person name="Verner-Jeffreys D.W."/>
            <person name="Paley R.K."/>
            <person name="Rimmer G."/>
            <person name="Ryder D."/>
            <person name="Hooper P."/>
            <person name="Stone D."/>
            <person name="Feist S.W."/>
        </authorList>
    </citation>
    <scope>NUCLEOTIDE SEQUENCE</scope>
</reference>
<accession>A0A2H9T4N9</accession>
<organism evidence="2">
    <name type="scientific">invertebrate metagenome</name>
    <dbReference type="NCBI Taxonomy" id="1711999"/>
    <lineage>
        <taxon>unclassified sequences</taxon>
        <taxon>metagenomes</taxon>
        <taxon>organismal metagenomes</taxon>
    </lineage>
</organism>
<sequence length="1003" mass="116119">MTIEGFHAPFRRDRNYAGGGILVYVKNLLNVTRLHHLENPEDETVWVQINLKNYSIIVCTAYRPEHSTAIFWEHLRASLSTAFDLCSNVIVTGDLNVDLLTVQPTHIFCDIINSFSLVNVINEPTRFGQTRNTLLDPILLSDSLSSSISSTVAIDRNISDHDGCMTSIKVPGIISPSYIRKVWIYRRADFYRFNNLLSEYNWENMISNCDSVDLACDRFTDLFLQFANQCIPSKEVSIRPNDKPWMNSEIRKNIRFRDRLYKKAKTTKRDPDIRKYKDQRNKVNNMKKNARLIFYENVHGLIDEYYSSDPKSYWRLVKRLMKSNMSTEQIPTLIDTDSNSLATTDSEKANLLNKYFCGITSLDDSEHVLPFFPSRTNNTLSNIIVTQSEVKDVLKILKLGKASGHDGISHHMLKYTVESVCIPLTLLFNLSLSTCVYPDVWKTANVMPLFKKNDRYSVTNYRPISLLSTVGKVFERVVYKHMHNFMLENSLFYQYQSGFMPGHSTVFQLIELYHNICLALEEKKHTCIIFCDISKAFDRVWHRGLITKLKSYGFTGELIKWLENYLSNRKQKVFINNSFSSLSTIKAGVPQGSILGPLLFLIYINDIADFLESVSRLFADDTSLLVSSHSCQEIEQILNRDLEVLNTWAKTWLVTFNPNKTEMIFISNSNEIEADLDIVFDGIFVNFTETHRHLGVLISSSAKWGDHVNSIYKSAMKKINMLRKLKFILKRDALLRIYKTFILPILEYACELWDGCSISDSIKLELVQREAARIITGLPSYVNVSALYSETSLETLSERRKRRKLSLFYKMDRNLTPHYLNSLLPPNVGDTNNYILRTNNNYRIPHYRLSLTTSSFIPSSLHMWNDLDESTRSSPSLATFKKSISRSDEDKYPTFYNFGDRKTNIIHTKLRHRCSALNYDLFRVNLINSPDCSCGNRCESAYHYFFECENYVNCRGILFDNLRNLNINITLNALLYGNNLYADNVNLNIFRHVHYFIKSSKRF</sequence>
<dbReference type="CDD" id="cd01650">
    <property type="entry name" value="RT_nLTR_like"/>
    <property type="match status" value="1"/>
</dbReference>
<name>A0A2H9T4N9_9ZZZZ</name>
<dbReference type="InterPro" id="IPR043502">
    <property type="entry name" value="DNA/RNA_pol_sf"/>
</dbReference>
<dbReference type="InterPro" id="IPR000477">
    <property type="entry name" value="RT_dom"/>
</dbReference>
<proteinExistence type="predicted"/>
<comment type="caution">
    <text evidence="2">The sequence shown here is derived from an EMBL/GenBank/DDBJ whole genome shotgun (WGS) entry which is preliminary data.</text>
</comment>
<gene>
    <name evidence="2" type="ORF">CI610_02867</name>
</gene>
<dbReference type="InterPro" id="IPR036691">
    <property type="entry name" value="Endo/exonu/phosph_ase_sf"/>
</dbReference>
<evidence type="ECO:0000313" key="2">
    <source>
        <dbReference type="EMBL" id="PJE78200.1"/>
    </source>
</evidence>
<dbReference type="EMBL" id="NSIT01000234">
    <property type="protein sequence ID" value="PJE78200.1"/>
    <property type="molecule type" value="Genomic_DNA"/>
</dbReference>
<evidence type="ECO:0000259" key="1">
    <source>
        <dbReference type="PROSITE" id="PS50878"/>
    </source>
</evidence>
<dbReference type="Pfam" id="PF00078">
    <property type="entry name" value="RVT_1"/>
    <property type="match status" value="1"/>
</dbReference>
<protein>
    <recommendedName>
        <fullName evidence="1">Reverse transcriptase domain-containing protein</fullName>
    </recommendedName>
</protein>
<dbReference type="PANTHER" id="PTHR33332">
    <property type="entry name" value="REVERSE TRANSCRIPTASE DOMAIN-CONTAINING PROTEIN"/>
    <property type="match status" value="1"/>
</dbReference>
<dbReference type="AlphaFoldDB" id="A0A2H9T4N9"/>
<dbReference type="SUPFAM" id="SSF56672">
    <property type="entry name" value="DNA/RNA polymerases"/>
    <property type="match status" value="1"/>
</dbReference>
<feature type="domain" description="Reverse transcriptase" evidence="1">
    <location>
        <begin position="430"/>
        <end position="685"/>
    </location>
</feature>
<dbReference type="Gene3D" id="3.60.10.10">
    <property type="entry name" value="Endonuclease/exonuclease/phosphatase"/>
    <property type="match status" value="1"/>
</dbReference>
<dbReference type="PROSITE" id="PS50878">
    <property type="entry name" value="RT_POL"/>
    <property type="match status" value="1"/>
</dbReference>